<reference evidence="1" key="1">
    <citation type="submission" date="2020-05" db="EMBL/GenBank/DDBJ databases">
        <title>Phylogenomic resolution of chytrid fungi.</title>
        <authorList>
            <person name="Stajich J.E."/>
            <person name="Amses K."/>
            <person name="Simmons R."/>
            <person name="Seto K."/>
            <person name="Myers J."/>
            <person name="Bonds A."/>
            <person name="Quandt C.A."/>
            <person name="Barry K."/>
            <person name="Liu P."/>
            <person name="Grigoriev I."/>
            <person name="Longcore J.E."/>
            <person name="James T.Y."/>
        </authorList>
    </citation>
    <scope>NUCLEOTIDE SEQUENCE</scope>
    <source>
        <strain evidence="1">JEL0513</strain>
    </source>
</reference>
<dbReference type="Proteomes" id="UP001211907">
    <property type="component" value="Unassembled WGS sequence"/>
</dbReference>
<protein>
    <submittedName>
        <fullName evidence="1">Uncharacterized protein</fullName>
    </submittedName>
</protein>
<dbReference type="EMBL" id="JADGJH010001318">
    <property type="protein sequence ID" value="KAJ3115059.1"/>
    <property type="molecule type" value="Genomic_DNA"/>
</dbReference>
<sequence>MDIRMIETHLRQPTRETHRAVSEFMANQPLAAELCAPLLVNLAMPLNSNPISNNSGFTSSTFNANQNPLMQNTSSDALLAWFALCVYENLATPKNFSAQTAATRLAAKNTLWALLPIAALPSPVKTKLYSTIARMAVVMFHAREWNIFDAVRVAIHHGDSTAHELRLALWKHIADVFVTSNPRVSDVDENLRIELENVQQECLAILGIDSLAFSPSSLSLSSSRMPSLGISPIHPDDALHHQSIFRCYDYHQRQQQIRSQSTSPQNVIRIINDPSQSTSLILSLQTLQFLNPPTNFATLHPAIPFVFSAYAVECRLLAVSTESLICLAESCAARTRIVVAAVDSTATDSTKNDFVMSLSAGVVGALRRATTSPAAATGEGGWYAVDDVYLSKLTYLVSLYARNHIGRIINTVEDSYATAVAARNSNGVLIAFANGVGNNGATTTMAQAEVLDEFLQLMRM</sequence>
<comment type="caution">
    <text evidence="1">The sequence shown here is derived from an EMBL/GenBank/DDBJ whole genome shotgun (WGS) entry which is preliminary data.</text>
</comment>
<keyword evidence="2" id="KW-1185">Reference proteome</keyword>
<evidence type="ECO:0000313" key="2">
    <source>
        <dbReference type="Proteomes" id="UP001211907"/>
    </source>
</evidence>
<proteinExistence type="predicted"/>
<accession>A0AAD5SYS7</accession>
<name>A0AAD5SYS7_9FUNG</name>
<organism evidence="1 2">
    <name type="scientific">Physocladia obscura</name>
    <dbReference type="NCBI Taxonomy" id="109957"/>
    <lineage>
        <taxon>Eukaryota</taxon>
        <taxon>Fungi</taxon>
        <taxon>Fungi incertae sedis</taxon>
        <taxon>Chytridiomycota</taxon>
        <taxon>Chytridiomycota incertae sedis</taxon>
        <taxon>Chytridiomycetes</taxon>
        <taxon>Chytridiales</taxon>
        <taxon>Chytriomycetaceae</taxon>
        <taxon>Physocladia</taxon>
    </lineage>
</organism>
<evidence type="ECO:0000313" key="1">
    <source>
        <dbReference type="EMBL" id="KAJ3115059.1"/>
    </source>
</evidence>
<dbReference type="AlphaFoldDB" id="A0AAD5SYS7"/>
<gene>
    <name evidence="1" type="ORF">HK100_001471</name>
</gene>